<name>A0AAD2CS39_9STRA</name>
<proteinExistence type="predicted"/>
<evidence type="ECO:0000256" key="1">
    <source>
        <dbReference type="SAM" id="MobiDB-lite"/>
    </source>
</evidence>
<accession>A0AAD2CS39</accession>
<dbReference type="AlphaFoldDB" id="A0AAD2CS39"/>
<sequence>MYRHHSSARVGVGKRGHGGREYRPPRPRKDPNSTPPPLKECSCLLQIDIPEYLQPEPTGRSHVSLGGREKVQEFERFLRANCTVHLVIPGRKQAGPVAIAGRSHEETLPAATYLLSKLRSPWTDFVEGRIQLNVKNAQAPTITGRWRCPQIESSDGPDPPRPICIFESEKWNVLACMWTPSDPTADTATEVVAETTDNTELNRDSSLASQTSEQSDDNDDDWTPFLEVLRICLDNVILRVGNLQGLFTFVHDFPPMALVCGDPRHVELISEEIANVVNLGKDI</sequence>
<feature type="compositionally biased region" description="Basic and acidic residues" evidence="1">
    <location>
        <begin position="18"/>
        <end position="31"/>
    </location>
</feature>
<gene>
    <name evidence="2" type="ORF">CYCCA115_LOCUS8962</name>
</gene>
<evidence type="ECO:0000313" key="3">
    <source>
        <dbReference type="Proteomes" id="UP001295423"/>
    </source>
</evidence>
<organism evidence="2 3">
    <name type="scientific">Cylindrotheca closterium</name>
    <dbReference type="NCBI Taxonomy" id="2856"/>
    <lineage>
        <taxon>Eukaryota</taxon>
        <taxon>Sar</taxon>
        <taxon>Stramenopiles</taxon>
        <taxon>Ochrophyta</taxon>
        <taxon>Bacillariophyta</taxon>
        <taxon>Bacillariophyceae</taxon>
        <taxon>Bacillariophycidae</taxon>
        <taxon>Bacillariales</taxon>
        <taxon>Bacillariaceae</taxon>
        <taxon>Cylindrotheca</taxon>
    </lineage>
</organism>
<feature type="compositionally biased region" description="Basic residues" evidence="1">
    <location>
        <begin position="1"/>
        <end position="17"/>
    </location>
</feature>
<protein>
    <submittedName>
        <fullName evidence="2">Uncharacterized protein</fullName>
    </submittedName>
</protein>
<evidence type="ECO:0000313" key="2">
    <source>
        <dbReference type="EMBL" id="CAJ1944587.1"/>
    </source>
</evidence>
<comment type="caution">
    <text evidence="2">The sequence shown here is derived from an EMBL/GenBank/DDBJ whole genome shotgun (WGS) entry which is preliminary data.</text>
</comment>
<feature type="compositionally biased region" description="Polar residues" evidence="1">
    <location>
        <begin position="204"/>
        <end position="213"/>
    </location>
</feature>
<feature type="region of interest" description="Disordered" evidence="1">
    <location>
        <begin position="196"/>
        <end position="219"/>
    </location>
</feature>
<dbReference type="Proteomes" id="UP001295423">
    <property type="component" value="Unassembled WGS sequence"/>
</dbReference>
<feature type="region of interest" description="Disordered" evidence="1">
    <location>
        <begin position="1"/>
        <end position="37"/>
    </location>
</feature>
<keyword evidence="3" id="KW-1185">Reference proteome</keyword>
<reference evidence="2" key="1">
    <citation type="submission" date="2023-08" db="EMBL/GenBank/DDBJ databases">
        <authorList>
            <person name="Audoor S."/>
            <person name="Bilcke G."/>
        </authorList>
    </citation>
    <scope>NUCLEOTIDE SEQUENCE</scope>
</reference>
<dbReference type="EMBL" id="CAKOGP040001224">
    <property type="protein sequence ID" value="CAJ1944587.1"/>
    <property type="molecule type" value="Genomic_DNA"/>
</dbReference>